<feature type="non-terminal residue" evidence="3">
    <location>
        <position position="1"/>
    </location>
</feature>
<organism evidence="3 4">
    <name type="scientific">Paraburkholderia elongata</name>
    <dbReference type="NCBI Taxonomy" id="2675747"/>
    <lineage>
        <taxon>Bacteria</taxon>
        <taxon>Pseudomonadati</taxon>
        <taxon>Pseudomonadota</taxon>
        <taxon>Betaproteobacteria</taxon>
        <taxon>Burkholderiales</taxon>
        <taxon>Burkholderiaceae</taxon>
        <taxon>Paraburkholderia</taxon>
    </lineage>
</organism>
<evidence type="ECO:0000259" key="2">
    <source>
        <dbReference type="SMART" id="SM00382"/>
    </source>
</evidence>
<comment type="caution">
    <text evidence="3">The sequence shown here is derived from an EMBL/GenBank/DDBJ whole genome shotgun (WGS) entry which is preliminary data.</text>
</comment>
<dbReference type="GO" id="GO:0016887">
    <property type="term" value="F:ATP hydrolysis activity"/>
    <property type="evidence" value="ECO:0007669"/>
    <property type="project" value="InterPro"/>
</dbReference>
<name>A0A972SNQ9_9BURK</name>
<evidence type="ECO:0000313" key="3">
    <source>
        <dbReference type="EMBL" id="NPT62473.1"/>
    </source>
</evidence>
<feature type="compositionally biased region" description="Basic and acidic residues" evidence="1">
    <location>
        <begin position="7"/>
        <end position="17"/>
    </location>
</feature>
<dbReference type="Proteomes" id="UP000655523">
    <property type="component" value="Unassembled WGS sequence"/>
</dbReference>
<dbReference type="SUPFAM" id="SSF52540">
    <property type="entry name" value="P-loop containing nucleoside triphosphate hydrolases"/>
    <property type="match status" value="2"/>
</dbReference>
<dbReference type="CDD" id="cd19481">
    <property type="entry name" value="RecA-like_protease"/>
    <property type="match status" value="2"/>
</dbReference>
<gene>
    <name evidence="3" type="ORF">GNZ13_50255</name>
</gene>
<dbReference type="InterPro" id="IPR003959">
    <property type="entry name" value="ATPase_AAA_core"/>
</dbReference>
<dbReference type="InterPro" id="IPR050168">
    <property type="entry name" value="AAA_ATPase_domain"/>
</dbReference>
<dbReference type="Pfam" id="PF00004">
    <property type="entry name" value="AAA"/>
    <property type="match status" value="2"/>
</dbReference>
<reference evidence="3 4" key="1">
    <citation type="submission" date="2019-11" db="EMBL/GenBank/DDBJ databases">
        <title>Metabolism of dissolved organic matter in forest soils.</title>
        <authorList>
            <person name="Cyle K.T."/>
            <person name="Wilhelm R.C."/>
            <person name="Martinez C.E."/>
        </authorList>
    </citation>
    <scope>NUCLEOTIDE SEQUENCE [LARGE SCALE GENOMIC DNA]</scope>
    <source>
        <strain evidence="3 4">5N</strain>
    </source>
</reference>
<feature type="domain" description="AAA+ ATPase" evidence="2">
    <location>
        <begin position="272"/>
        <end position="401"/>
    </location>
</feature>
<proteinExistence type="predicted"/>
<protein>
    <submittedName>
        <fullName evidence="3">AAA family ATPase</fullName>
    </submittedName>
</protein>
<keyword evidence="4" id="KW-1185">Reference proteome</keyword>
<dbReference type="Gene3D" id="3.40.50.300">
    <property type="entry name" value="P-loop containing nucleotide triphosphate hydrolases"/>
    <property type="match status" value="2"/>
</dbReference>
<dbReference type="PANTHER" id="PTHR23077">
    <property type="entry name" value="AAA-FAMILY ATPASE"/>
    <property type="match status" value="1"/>
</dbReference>
<accession>A0A972SNQ9</accession>
<evidence type="ECO:0000313" key="4">
    <source>
        <dbReference type="Proteomes" id="UP000655523"/>
    </source>
</evidence>
<dbReference type="AlphaFoldDB" id="A0A972SNQ9"/>
<dbReference type="EMBL" id="WOEZ01000327">
    <property type="protein sequence ID" value="NPT62473.1"/>
    <property type="molecule type" value="Genomic_DNA"/>
</dbReference>
<dbReference type="InterPro" id="IPR003593">
    <property type="entry name" value="AAA+_ATPase"/>
</dbReference>
<evidence type="ECO:0000256" key="1">
    <source>
        <dbReference type="SAM" id="MobiDB-lite"/>
    </source>
</evidence>
<sequence length="484" mass="52827">GAVTDILAKRSDGEDPRNGILLHGEPGNGKTGFAECLAGEFKLPLIRLRSSDVASRWKNQTTESIVQAFADAKAHAPCMLFIDEADSMLPDRAGMTDSSGEEGKITNALLTELVDIRAYRVVVVAATNYLDKLDAAGMREGRFDFKIEVPTPDEPARIALLETSLRRHVPHAEIPYSAIERAATRWVGYSSKRIQSVGEQVREMKRESNRNTFGFDDLMAAMRALQGRAGQIPEGTKGLDEIILPVASSKRLRAIATRMAKLGLIEEKGGKAPTGIVFYGPPGTGKTEAARALAKETGWAFLQITGSAVMADASSWDKLIREAKDIRPVIVFLDEADDILRNRQLSNVASLTNRILTTIDGATGKTPDIVFVAATNFVDEIDEAAMRGGRFTEKVRFELPDDAGIRRFVSAWLEKRGIEPLNGFLTRAVRALKGESIANVDAILQEAANQCAVRMVDGEEGSLTIADIVEARETISRNEMLQFP</sequence>
<feature type="region of interest" description="Disordered" evidence="1">
    <location>
        <begin position="1"/>
        <end position="26"/>
    </location>
</feature>
<dbReference type="InterPro" id="IPR027417">
    <property type="entry name" value="P-loop_NTPase"/>
</dbReference>
<dbReference type="Gene3D" id="1.10.8.60">
    <property type="match status" value="2"/>
</dbReference>
<dbReference type="SMART" id="SM00382">
    <property type="entry name" value="AAA"/>
    <property type="match status" value="2"/>
</dbReference>
<dbReference type="GO" id="GO:0005524">
    <property type="term" value="F:ATP binding"/>
    <property type="evidence" value="ECO:0007669"/>
    <property type="project" value="InterPro"/>
</dbReference>
<dbReference type="RefSeq" id="WP_172178932.1">
    <property type="nucleotide sequence ID" value="NZ_WOEZ01000327.1"/>
</dbReference>
<feature type="domain" description="AAA+ ATPase" evidence="2">
    <location>
        <begin position="16"/>
        <end position="153"/>
    </location>
</feature>